<dbReference type="InterPro" id="IPR013762">
    <property type="entry name" value="Integrase-like_cat_sf"/>
</dbReference>
<dbReference type="SUPFAM" id="SSF56349">
    <property type="entry name" value="DNA breaking-rejoining enzymes"/>
    <property type="match status" value="1"/>
</dbReference>
<dbReference type="Gene3D" id="1.10.443.10">
    <property type="entry name" value="Intergrase catalytic core"/>
    <property type="match status" value="1"/>
</dbReference>
<organism evidence="9 10">
    <name type="scientific">Aminobacter anthyllidis</name>
    <dbReference type="NCBI Taxonomy" id="1035067"/>
    <lineage>
        <taxon>Bacteria</taxon>
        <taxon>Pseudomonadati</taxon>
        <taxon>Pseudomonadota</taxon>
        <taxon>Alphaproteobacteria</taxon>
        <taxon>Hyphomicrobiales</taxon>
        <taxon>Phyllobacteriaceae</taxon>
        <taxon>Aminobacter</taxon>
    </lineage>
</organism>
<dbReference type="InterPro" id="IPR044068">
    <property type="entry name" value="CB"/>
</dbReference>
<evidence type="ECO:0000256" key="6">
    <source>
        <dbReference type="SAM" id="MobiDB-lite"/>
    </source>
</evidence>
<keyword evidence="4" id="KW-0233">DNA recombination</keyword>
<reference evidence="9" key="2">
    <citation type="submission" date="2021-03" db="EMBL/GenBank/DDBJ databases">
        <authorList>
            <person name="Artuso I."/>
            <person name="Turrini P."/>
            <person name="Pirolo M."/>
            <person name="Lugli G.A."/>
            <person name="Ventura M."/>
            <person name="Visca P."/>
        </authorList>
    </citation>
    <scope>NUCLEOTIDE SEQUENCE</scope>
    <source>
        <strain evidence="9">LMG 26462</strain>
    </source>
</reference>
<dbReference type="InterPro" id="IPR050090">
    <property type="entry name" value="Tyrosine_recombinase_XerCD"/>
</dbReference>
<dbReference type="InterPro" id="IPR010998">
    <property type="entry name" value="Integrase_recombinase_N"/>
</dbReference>
<evidence type="ECO:0000313" key="10">
    <source>
        <dbReference type="Proteomes" id="UP001138921"/>
    </source>
</evidence>
<evidence type="ECO:0000256" key="5">
    <source>
        <dbReference type="PROSITE-ProRule" id="PRU01248"/>
    </source>
</evidence>
<dbReference type="CDD" id="cd01189">
    <property type="entry name" value="INT_ICEBs1_C_like"/>
    <property type="match status" value="1"/>
</dbReference>
<dbReference type="Gene3D" id="1.10.150.130">
    <property type="match status" value="1"/>
</dbReference>
<evidence type="ECO:0000259" key="8">
    <source>
        <dbReference type="PROSITE" id="PS51900"/>
    </source>
</evidence>
<feature type="domain" description="Tyr recombinase" evidence="7">
    <location>
        <begin position="182"/>
        <end position="408"/>
    </location>
</feature>
<dbReference type="EMBL" id="JAFLWW010000002">
    <property type="protein sequence ID" value="MBT1155758.1"/>
    <property type="molecule type" value="Genomic_DNA"/>
</dbReference>
<dbReference type="GO" id="GO:0003677">
    <property type="term" value="F:DNA binding"/>
    <property type="evidence" value="ECO:0007669"/>
    <property type="project" value="UniProtKB-UniRule"/>
</dbReference>
<comment type="similarity">
    <text evidence="1">Belongs to the 'phage' integrase family.</text>
</comment>
<sequence>MSIRKRTWTNAKGDEKTAWVVDYVDTKGTRRLKTFAKKKEADTFAATAKVEVREGTHVADSASATVKQAGEFWIASAEGAGLERTTTNQYRQHLDLHIAPLIGDTLLSKLSVPTVRDFEDKLRETGRSPAMVRKVLVSLGSLLADAQERGLVVRNAVREKSRARQKGKDRRQERRQKGRLKVGTHIPTRGEVKAIVGALEGRWRPLLLTAIFAGLRASELRGLRWLDVDLEKREIHVRQRADRFNDIGRPKSEAGERTVPIPPMVVNALKEWKLAYSRPITGRDDDGNVIREDARPSHLIFANGSGNVESLGNIINRGLIPVQIVAGVTAETDEVDENGKPVLAAKYTGMHALRHFYASWCINRPQDGGLGLPAKVVQERLGHSSIVMTMDVYGHLFPRGDDADEMAAAERALLS</sequence>
<keyword evidence="2" id="KW-0229">DNA integration</keyword>
<dbReference type="PROSITE" id="PS51898">
    <property type="entry name" value="TYR_RECOMBINASE"/>
    <property type="match status" value="1"/>
</dbReference>
<dbReference type="RefSeq" id="WP_214388083.1">
    <property type="nucleotide sequence ID" value="NZ_JAFLWW010000002.1"/>
</dbReference>
<dbReference type="PANTHER" id="PTHR30349">
    <property type="entry name" value="PHAGE INTEGRASE-RELATED"/>
    <property type="match status" value="1"/>
</dbReference>
<evidence type="ECO:0000313" key="9">
    <source>
        <dbReference type="EMBL" id="MBT1155758.1"/>
    </source>
</evidence>
<protein>
    <submittedName>
        <fullName evidence="9">Site-specific integrase</fullName>
    </submittedName>
</protein>
<feature type="domain" description="Core-binding (CB)" evidence="8">
    <location>
        <begin position="64"/>
        <end position="147"/>
    </location>
</feature>
<dbReference type="InterPro" id="IPR011010">
    <property type="entry name" value="DNA_brk_join_enz"/>
</dbReference>
<dbReference type="Proteomes" id="UP001138921">
    <property type="component" value="Unassembled WGS sequence"/>
</dbReference>
<dbReference type="AlphaFoldDB" id="A0A9X1A9R5"/>
<evidence type="ECO:0000259" key="7">
    <source>
        <dbReference type="PROSITE" id="PS51898"/>
    </source>
</evidence>
<comment type="caution">
    <text evidence="9">The sequence shown here is derived from an EMBL/GenBank/DDBJ whole genome shotgun (WGS) entry which is preliminary data.</text>
</comment>
<feature type="compositionally biased region" description="Basic residues" evidence="6">
    <location>
        <begin position="163"/>
        <end position="179"/>
    </location>
</feature>
<evidence type="ECO:0000256" key="3">
    <source>
        <dbReference type="ARBA" id="ARBA00023125"/>
    </source>
</evidence>
<reference evidence="9" key="1">
    <citation type="journal article" date="2021" name="Microorganisms">
        <title>Phylogenomic Reconstruction and Metabolic Potential of the Genus Aminobacter.</title>
        <authorList>
            <person name="Artuso I."/>
            <person name="Turrini P."/>
            <person name="Pirolo M."/>
            <person name="Lugli G.A."/>
            <person name="Ventura M."/>
            <person name="Visca P."/>
        </authorList>
    </citation>
    <scope>NUCLEOTIDE SEQUENCE</scope>
    <source>
        <strain evidence="9">LMG 26462</strain>
    </source>
</reference>
<dbReference type="Pfam" id="PF00589">
    <property type="entry name" value="Phage_integrase"/>
    <property type="match status" value="1"/>
</dbReference>
<name>A0A9X1A9R5_9HYPH</name>
<evidence type="ECO:0000256" key="1">
    <source>
        <dbReference type="ARBA" id="ARBA00008857"/>
    </source>
</evidence>
<gene>
    <name evidence="9" type="ORF">J1C56_09150</name>
</gene>
<dbReference type="GO" id="GO:0006310">
    <property type="term" value="P:DNA recombination"/>
    <property type="evidence" value="ECO:0007669"/>
    <property type="project" value="UniProtKB-KW"/>
</dbReference>
<dbReference type="PANTHER" id="PTHR30349:SF64">
    <property type="entry name" value="PROPHAGE INTEGRASE INTD-RELATED"/>
    <property type="match status" value="1"/>
</dbReference>
<dbReference type="PROSITE" id="PS51900">
    <property type="entry name" value="CB"/>
    <property type="match status" value="1"/>
</dbReference>
<keyword evidence="3 5" id="KW-0238">DNA-binding</keyword>
<evidence type="ECO:0000256" key="2">
    <source>
        <dbReference type="ARBA" id="ARBA00022908"/>
    </source>
</evidence>
<dbReference type="InterPro" id="IPR002104">
    <property type="entry name" value="Integrase_catalytic"/>
</dbReference>
<dbReference type="GO" id="GO:0015074">
    <property type="term" value="P:DNA integration"/>
    <property type="evidence" value="ECO:0007669"/>
    <property type="project" value="UniProtKB-KW"/>
</dbReference>
<keyword evidence="10" id="KW-1185">Reference proteome</keyword>
<proteinExistence type="inferred from homology"/>
<feature type="region of interest" description="Disordered" evidence="6">
    <location>
        <begin position="159"/>
        <end position="179"/>
    </location>
</feature>
<accession>A0A9X1A9R5</accession>
<evidence type="ECO:0000256" key="4">
    <source>
        <dbReference type="ARBA" id="ARBA00023172"/>
    </source>
</evidence>